<dbReference type="OrthoDB" id="3516895at2"/>
<keyword evidence="3" id="KW-0804">Transcription</keyword>
<dbReference type="Pfam" id="PF01614">
    <property type="entry name" value="IclR_C"/>
    <property type="match status" value="1"/>
</dbReference>
<dbReference type="InterPro" id="IPR050707">
    <property type="entry name" value="HTH_MetabolicPath_Reg"/>
</dbReference>
<keyword evidence="2" id="KW-0238">DNA-binding</keyword>
<dbReference type="GO" id="GO:0003677">
    <property type="term" value="F:DNA binding"/>
    <property type="evidence" value="ECO:0007669"/>
    <property type="project" value="UniProtKB-KW"/>
</dbReference>
<evidence type="ECO:0000256" key="1">
    <source>
        <dbReference type="ARBA" id="ARBA00023015"/>
    </source>
</evidence>
<dbReference type="InterPro" id="IPR005471">
    <property type="entry name" value="Tscrpt_reg_IclR_N"/>
</dbReference>
<dbReference type="Pfam" id="PF09339">
    <property type="entry name" value="HTH_IclR"/>
    <property type="match status" value="1"/>
</dbReference>
<dbReference type="PANTHER" id="PTHR30136:SF8">
    <property type="entry name" value="TRANSCRIPTIONAL REGULATORY PROTEIN"/>
    <property type="match status" value="1"/>
</dbReference>
<dbReference type="GO" id="GO:0045892">
    <property type="term" value="P:negative regulation of DNA-templated transcription"/>
    <property type="evidence" value="ECO:0007669"/>
    <property type="project" value="TreeGrafter"/>
</dbReference>
<evidence type="ECO:0000313" key="6">
    <source>
        <dbReference type="EMBL" id="SDG71771.1"/>
    </source>
</evidence>
<dbReference type="GO" id="GO:0003700">
    <property type="term" value="F:DNA-binding transcription factor activity"/>
    <property type="evidence" value="ECO:0007669"/>
    <property type="project" value="TreeGrafter"/>
</dbReference>
<feature type="domain" description="HTH iclR-type" evidence="4">
    <location>
        <begin position="14"/>
        <end position="75"/>
    </location>
</feature>
<dbReference type="InterPro" id="IPR014757">
    <property type="entry name" value="Tscrpt_reg_IclR_C"/>
</dbReference>
<name>A0A1G7WIG3_PSEOR</name>
<organism evidence="6 7">
    <name type="scientific">Pseudonocardia oroxyli</name>
    <dbReference type="NCBI Taxonomy" id="366584"/>
    <lineage>
        <taxon>Bacteria</taxon>
        <taxon>Bacillati</taxon>
        <taxon>Actinomycetota</taxon>
        <taxon>Actinomycetes</taxon>
        <taxon>Pseudonocardiales</taxon>
        <taxon>Pseudonocardiaceae</taxon>
        <taxon>Pseudonocardia</taxon>
    </lineage>
</organism>
<evidence type="ECO:0000313" key="7">
    <source>
        <dbReference type="Proteomes" id="UP000198967"/>
    </source>
</evidence>
<dbReference type="RefSeq" id="WP_093087748.1">
    <property type="nucleotide sequence ID" value="NZ_FNBE01000014.1"/>
</dbReference>
<dbReference type="SMART" id="SM00346">
    <property type="entry name" value="HTH_ICLR"/>
    <property type="match status" value="1"/>
</dbReference>
<sequence length="251" mass="26331">MSEGAAAPGEGRDLQVLARVSGVLRMFSGERSLIDLPTATAELGLNRSTTYRYLAAMVKHGLLVHTTGQGYSLGPLLSRVGLLALDRLPLIERADPVMRELSETVHETSTLSVWGGSGPLVARVHDEQSRFIRISLAVGSTMPIGTAQGQLFLAHLSDDRALARATSAVPEAEREALLGRRAAIRKQGVAFSDAKADGLRCVAAPVYGVDGALAATLALVGTVNRMPETIDDGRVAALIQAARSLSSSAPA</sequence>
<evidence type="ECO:0000259" key="5">
    <source>
        <dbReference type="PROSITE" id="PS51078"/>
    </source>
</evidence>
<evidence type="ECO:0000256" key="3">
    <source>
        <dbReference type="ARBA" id="ARBA00023163"/>
    </source>
</evidence>
<dbReference type="STRING" id="366584.SAMN05216377_114137"/>
<dbReference type="SUPFAM" id="SSF55781">
    <property type="entry name" value="GAF domain-like"/>
    <property type="match status" value="1"/>
</dbReference>
<gene>
    <name evidence="6" type="ORF">SAMN05216377_114137</name>
</gene>
<dbReference type="InterPro" id="IPR036390">
    <property type="entry name" value="WH_DNA-bd_sf"/>
</dbReference>
<dbReference type="InterPro" id="IPR029016">
    <property type="entry name" value="GAF-like_dom_sf"/>
</dbReference>
<dbReference type="PROSITE" id="PS51077">
    <property type="entry name" value="HTH_ICLR"/>
    <property type="match status" value="1"/>
</dbReference>
<dbReference type="PROSITE" id="PS51078">
    <property type="entry name" value="ICLR_ED"/>
    <property type="match status" value="1"/>
</dbReference>
<dbReference type="AlphaFoldDB" id="A0A1G7WIG3"/>
<dbReference type="Gene3D" id="3.30.450.40">
    <property type="match status" value="1"/>
</dbReference>
<feature type="domain" description="IclR-ED" evidence="5">
    <location>
        <begin position="76"/>
        <end position="251"/>
    </location>
</feature>
<accession>A0A1G7WIG3</accession>
<dbReference type="Proteomes" id="UP000198967">
    <property type="component" value="Unassembled WGS sequence"/>
</dbReference>
<dbReference type="InterPro" id="IPR036388">
    <property type="entry name" value="WH-like_DNA-bd_sf"/>
</dbReference>
<protein>
    <submittedName>
        <fullName evidence="6">Transcriptional regulator, IclR family</fullName>
    </submittedName>
</protein>
<keyword evidence="1" id="KW-0805">Transcription regulation</keyword>
<dbReference type="EMBL" id="FNBE01000014">
    <property type="protein sequence ID" value="SDG71771.1"/>
    <property type="molecule type" value="Genomic_DNA"/>
</dbReference>
<evidence type="ECO:0000256" key="2">
    <source>
        <dbReference type="ARBA" id="ARBA00023125"/>
    </source>
</evidence>
<evidence type="ECO:0000259" key="4">
    <source>
        <dbReference type="PROSITE" id="PS51077"/>
    </source>
</evidence>
<reference evidence="6 7" key="1">
    <citation type="submission" date="2016-10" db="EMBL/GenBank/DDBJ databases">
        <authorList>
            <person name="de Groot N.N."/>
        </authorList>
    </citation>
    <scope>NUCLEOTIDE SEQUENCE [LARGE SCALE GENOMIC DNA]</scope>
    <source>
        <strain evidence="6 7">CGMCC 4.3143</strain>
    </source>
</reference>
<dbReference type="SUPFAM" id="SSF46785">
    <property type="entry name" value="Winged helix' DNA-binding domain"/>
    <property type="match status" value="1"/>
</dbReference>
<dbReference type="PANTHER" id="PTHR30136">
    <property type="entry name" value="HELIX-TURN-HELIX TRANSCRIPTIONAL REGULATOR, ICLR FAMILY"/>
    <property type="match status" value="1"/>
</dbReference>
<dbReference type="Gene3D" id="1.10.10.10">
    <property type="entry name" value="Winged helix-like DNA-binding domain superfamily/Winged helix DNA-binding domain"/>
    <property type="match status" value="1"/>
</dbReference>
<proteinExistence type="predicted"/>
<keyword evidence="7" id="KW-1185">Reference proteome</keyword>